<name>A0ABW2SEL4_9BURK</name>
<dbReference type="Gene3D" id="3.90.420.10">
    <property type="entry name" value="Oxidoreductase, molybdopterin-binding domain"/>
    <property type="match status" value="1"/>
</dbReference>
<dbReference type="Proteomes" id="UP001596457">
    <property type="component" value="Unassembled WGS sequence"/>
</dbReference>
<dbReference type="InterPro" id="IPR000572">
    <property type="entry name" value="OxRdtase_Mopterin-bd_dom"/>
</dbReference>
<evidence type="ECO:0000313" key="3">
    <source>
        <dbReference type="Proteomes" id="UP001596457"/>
    </source>
</evidence>
<proteinExistence type="predicted"/>
<dbReference type="InterPro" id="IPR036374">
    <property type="entry name" value="OxRdtase_Mopterin-bd_sf"/>
</dbReference>
<comment type="caution">
    <text evidence="2">The sequence shown here is derived from an EMBL/GenBank/DDBJ whole genome shotgun (WGS) entry which is preliminary data.</text>
</comment>
<gene>
    <name evidence="2" type="ORF">ACFQU0_15700</name>
</gene>
<evidence type="ECO:0000313" key="2">
    <source>
        <dbReference type="EMBL" id="MFC7461879.1"/>
    </source>
</evidence>
<organism evidence="2 3">
    <name type="scientific">Hydrogenophaga defluvii</name>
    <dbReference type="NCBI Taxonomy" id="249410"/>
    <lineage>
        <taxon>Bacteria</taxon>
        <taxon>Pseudomonadati</taxon>
        <taxon>Pseudomonadota</taxon>
        <taxon>Betaproteobacteria</taxon>
        <taxon>Burkholderiales</taxon>
        <taxon>Comamonadaceae</taxon>
        <taxon>Hydrogenophaga</taxon>
    </lineage>
</organism>
<evidence type="ECO:0000259" key="1">
    <source>
        <dbReference type="Pfam" id="PF00174"/>
    </source>
</evidence>
<protein>
    <submittedName>
        <fullName evidence="2">Molybdopterin-dependent oxidoreductase</fullName>
    </submittedName>
</protein>
<sequence>MEISGLNQRRVVTGALVISVLATSVGHAADQAERQTALCPPSNSLLVLRLSALGPNRQTVCDIAALQALPQRELVTSLPTGLGPPGAHRWQGVSLRLLAQRMGATPGHDLRLAALNDYAVTVPWSDLERYDPIVAHQRNGVPLSVREKGPLMLVYPFDAHPTLDTQQYLNRSIWHIQAITFK</sequence>
<feature type="domain" description="Oxidoreductase molybdopterin-binding" evidence="1">
    <location>
        <begin position="75"/>
        <end position="156"/>
    </location>
</feature>
<dbReference type="SUPFAM" id="SSF56524">
    <property type="entry name" value="Oxidoreductase molybdopterin-binding domain"/>
    <property type="match status" value="1"/>
</dbReference>
<dbReference type="Pfam" id="PF00174">
    <property type="entry name" value="Oxidored_molyb"/>
    <property type="match status" value="1"/>
</dbReference>
<dbReference type="RefSeq" id="WP_382202436.1">
    <property type="nucleotide sequence ID" value="NZ_JBHTBZ010000046.1"/>
</dbReference>
<reference evidence="3" key="1">
    <citation type="journal article" date="2019" name="Int. J. Syst. Evol. Microbiol.">
        <title>The Global Catalogue of Microorganisms (GCM) 10K type strain sequencing project: providing services to taxonomists for standard genome sequencing and annotation.</title>
        <authorList>
            <consortium name="The Broad Institute Genomics Platform"/>
            <consortium name="The Broad Institute Genome Sequencing Center for Infectious Disease"/>
            <person name="Wu L."/>
            <person name="Ma J."/>
        </authorList>
    </citation>
    <scope>NUCLEOTIDE SEQUENCE [LARGE SCALE GENOMIC DNA]</scope>
    <source>
        <strain evidence="3">CCUG 53903</strain>
    </source>
</reference>
<dbReference type="EMBL" id="JBHTBZ010000046">
    <property type="protein sequence ID" value="MFC7461879.1"/>
    <property type="molecule type" value="Genomic_DNA"/>
</dbReference>
<accession>A0ABW2SEL4</accession>
<keyword evidence="3" id="KW-1185">Reference proteome</keyword>